<evidence type="ECO:0000313" key="3">
    <source>
        <dbReference type="Proteomes" id="UP000251960"/>
    </source>
</evidence>
<dbReference type="EMBL" id="NCVQ01000009">
    <property type="protein sequence ID" value="PWZ09159.1"/>
    <property type="molecule type" value="Genomic_DNA"/>
</dbReference>
<gene>
    <name evidence="2" type="ORF">Zm00014a_017571</name>
</gene>
<evidence type="ECO:0000313" key="2">
    <source>
        <dbReference type="EMBL" id="PWZ09159.1"/>
    </source>
</evidence>
<feature type="compositionally biased region" description="Polar residues" evidence="1">
    <location>
        <begin position="13"/>
        <end position="23"/>
    </location>
</feature>
<protein>
    <submittedName>
        <fullName evidence="2">Uncharacterized protein</fullName>
    </submittedName>
</protein>
<dbReference type="ExpressionAtlas" id="A0A3L6DKZ2">
    <property type="expression patterns" value="baseline and differential"/>
</dbReference>
<dbReference type="Proteomes" id="UP000251960">
    <property type="component" value="Chromosome 8"/>
</dbReference>
<dbReference type="AlphaFoldDB" id="A0A3L6DKZ2"/>
<feature type="region of interest" description="Disordered" evidence="1">
    <location>
        <begin position="1"/>
        <end position="23"/>
    </location>
</feature>
<reference evidence="2 3" key="1">
    <citation type="journal article" date="2018" name="Nat. Genet.">
        <title>Extensive intraspecific gene order and gene structural variations between Mo17 and other maize genomes.</title>
        <authorList>
            <person name="Sun S."/>
            <person name="Zhou Y."/>
            <person name="Chen J."/>
            <person name="Shi J."/>
            <person name="Zhao H."/>
            <person name="Zhao H."/>
            <person name="Song W."/>
            <person name="Zhang M."/>
            <person name="Cui Y."/>
            <person name="Dong X."/>
            <person name="Liu H."/>
            <person name="Ma X."/>
            <person name="Jiao Y."/>
            <person name="Wang B."/>
            <person name="Wei X."/>
            <person name="Stein J.C."/>
            <person name="Glaubitz J.C."/>
            <person name="Lu F."/>
            <person name="Yu G."/>
            <person name="Liang C."/>
            <person name="Fengler K."/>
            <person name="Li B."/>
            <person name="Rafalski A."/>
            <person name="Schnable P.S."/>
            <person name="Ware D.H."/>
            <person name="Buckler E.S."/>
            <person name="Lai J."/>
        </authorList>
    </citation>
    <scope>NUCLEOTIDE SEQUENCE [LARGE SCALE GENOMIC DNA]</scope>
    <source>
        <strain evidence="3">cv. Missouri 17</strain>
        <tissue evidence="2">Seedling</tissue>
    </source>
</reference>
<name>A0A3L6DKZ2_MAIZE</name>
<accession>A0A3L6DKZ2</accession>
<proteinExistence type="predicted"/>
<evidence type="ECO:0000256" key="1">
    <source>
        <dbReference type="SAM" id="MobiDB-lite"/>
    </source>
</evidence>
<sequence length="72" mass="8186">MANDDPVDDENPRSNTTNNSINDNKLAEVFDMVSVHKHQYKMPTFAFHTNKTITEVLHRPLLRAQASMVTTS</sequence>
<organism evidence="2 3">
    <name type="scientific">Zea mays</name>
    <name type="common">Maize</name>
    <dbReference type="NCBI Taxonomy" id="4577"/>
    <lineage>
        <taxon>Eukaryota</taxon>
        <taxon>Viridiplantae</taxon>
        <taxon>Streptophyta</taxon>
        <taxon>Embryophyta</taxon>
        <taxon>Tracheophyta</taxon>
        <taxon>Spermatophyta</taxon>
        <taxon>Magnoliopsida</taxon>
        <taxon>Liliopsida</taxon>
        <taxon>Poales</taxon>
        <taxon>Poaceae</taxon>
        <taxon>PACMAD clade</taxon>
        <taxon>Panicoideae</taxon>
        <taxon>Andropogonodae</taxon>
        <taxon>Andropogoneae</taxon>
        <taxon>Tripsacinae</taxon>
        <taxon>Zea</taxon>
    </lineage>
</organism>
<comment type="caution">
    <text evidence="2">The sequence shown here is derived from an EMBL/GenBank/DDBJ whole genome shotgun (WGS) entry which is preliminary data.</text>
</comment>